<protein>
    <submittedName>
        <fullName evidence="2">Glycosyltransferase EpsE</fullName>
        <ecNumber evidence="2">2.4.-.-</ecNumber>
    </submittedName>
</protein>
<dbReference type="PANTHER" id="PTHR43685">
    <property type="entry name" value="GLYCOSYLTRANSFERASE"/>
    <property type="match status" value="1"/>
</dbReference>
<organism evidence="2 3">
    <name type="scientific">Collinsella aerofaciens</name>
    <dbReference type="NCBI Taxonomy" id="74426"/>
    <lineage>
        <taxon>Bacteria</taxon>
        <taxon>Bacillati</taxon>
        <taxon>Actinomycetota</taxon>
        <taxon>Coriobacteriia</taxon>
        <taxon>Coriobacteriales</taxon>
        <taxon>Coriobacteriaceae</taxon>
        <taxon>Collinsella</taxon>
    </lineage>
</organism>
<dbReference type="AlphaFoldDB" id="A0A5K1IT59"/>
<dbReference type="GO" id="GO:0016757">
    <property type="term" value="F:glycosyltransferase activity"/>
    <property type="evidence" value="ECO:0007669"/>
    <property type="project" value="UniProtKB-KW"/>
</dbReference>
<evidence type="ECO:0000313" key="2">
    <source>
        <dbReference type="EMBL" id="VWL91921.1"/>
    </source>
</evidence>
<accession>A0A5K1IT59</accession>
<dbReference type="InterPro" id="IPR050834">
    <property type="entry name" value="Glycosyltransf_2"/>
</dbReference>
<keyword evidence="2" id="KW-0808">Transferase</keyword>
<feature type="domain" description="Glycosyltransferase 2-like" evidence="1">
    <location>
        <begin position="13"/>
        <end position="134"/>
    </location>
</feature>
<evidence type="ECO:0000313" key="3">
    <source>
        <dbReference type="Proteomes" id="UP000368032"/>
    </source>
</evidence>
<sequence length="317" mass="35281">MTNEMAQKPSVLVMMATYNGEKYVAEQINSILAQEGVNVTLLISDDGSSDSTPSICSRFAQDMFNVQFRVNEKNKGLARNFMDMLYGADTMSFDFFAFSDQDDYWMPNKLGKAIEAISSAGEGPRLYYSDVCNVDEHLNGGSREYGAFASHANSLGLLLTVNWASGCTMVFNSAFASVLQRYVPRDWPRIHDGWVHLVARVLNAQVPDLEHAYIKRRISGHNQVGERGLNSLSGKRIKIIASALLTPSEHGLTEAASLLLDGYADSMSSEDKELVSRFVDGRHSIVKRLSMMFDPAFAQPFPLENIMFKGKMLLNVY</sequence>
<keyword evidence="2" id="KW-0328">Glycosyltransferase</keyword>
<dbReference type="PANTHER" id="PTHR43685:SF2">
    <property type="entry name" value="GLYCOSYLTRANSFERASE 2-LIKE DOMAIN-CONTAINING PROTEIN"/>
    <property type="match status" value="1"/>
</dbReference>
<gene>
    <name evidence="2" type="primary">epsE</name>
    <name evidence="2" type="ORF">CKJAJONC_01551</name>
</gene>
<dbReference type="Gene3D" id="3.90.550.10">
    <property type="entry name" value="Spore Coat Polysaccharide Biosynthesis Protein SpsA, Chain A"/>
    <property type="match status" value="1"/>
</dbReference>
<proteinExistence type="predicted"/>
<dbReference type="EC" id="2.4.-.-" evidence="2"/>
<dbReference type="RefSeq" id="WP_152067630.1">
    <property type="nucleotide sequence ID" value="NZ_CABWIF010000008.1"/>
</dbReference>
<dbReference type="SUPFAM" id="SSF53448">
    <property type="entry name" value="Nucleotide-diphospho-sugar transferases"/>
    <property type="match status" value="1"/>
</dbReference>
<dbReference type="InterPro" id="IPR001173">
    <property type="entry name" value="Glyco_trans_2-like"/>
</dbReference>
<reference evidence="2 3" key="1">
    <citation type="submission" date="2019-10" db="EMBL/GenBank/DDBJ databases">
        <authorList>
            <person name="Wolf R A."/>
        </authorList>
    </citation>
    <scope>NUCLEOTIDE SEQUENCE [LARGE SCALE GENOMIC DNA]</scope>
    <source>
        <strain evidence="2">Collinsella_aerofaciens_DSM_13712</strain>
    </source>
</reference>
<dbReference type="InterPro" id="IPR029044">
    <property type="entry name" value="Nucleotide-diphossugar_trans"/>
</dbReference>
<dbReference type="Proteomes" id="UP000368032">
    <property type="component" value="Unassembled WGS sequence"/>
</dbReference>
<dbReference type="EMBL" id="CABWIF010000008">
    <property type="protein sequence ID" value="VWL91921.1"/>
    <property type="molecule type" value="Genomic_DNA"/>
</dbReference>
<name>A0A5K1IT59_9ACTN</name>
<evidence type="ECO:0000259" key="1">
    <source>
        <dbReference type="Pfam" id="PF00535"/>
    </source>
</evidence>
<dbReference type="Pfam" id="PF00535">
    <property type="entry name" value="Glycos_transf_2"/>
    <property type="match status" value="1"/>
</dbReference>